<reference evidence="2" key="1">
    <citation type="submission" date="2020-11" db="EMBL/GenBank/DDBJ databases">
        <authorList>
            <consortium name="DOE Joint Genome Institute"/>
            <person name="Ahrendt S."/>
            <person name="Riley R."/>
            <person name="Andreopoulos W."/>
            <person name="Labutti K."/>
            <person name="Pangilinan J."/>
            <person name="Ruiz-Duenas F.J."/>
            <person name="Barrasa J.M."/>
            <person name="Sanchez-Garcia M."/>
            <person name="Camarero S."/>
            <person name="Miyauchi S."/>
            <person name="Serrano A."/>
            <person name="Linde D."/>
            <person name="Babiker R."/>
            <person name="Drula E."/>
            <person name="Ayuso-Fernandez I."/>
            <person name="Pacheco R."/>
            <person name="Padilla G."/>
            <person name="Ferreira P."/>
            <person name="Barriuso J."/>
            <person name="Kellner H."/>
            <person name="Castanera R."/>
            <person name="Alfaro M."/>
            <person name="Ramirez L."/>
            <person name="Pisabarro A.G."/>
            <person name="Kuo A."/>
            <person name="Tritt A."/>
            <person name="Lipzen A."/>
            <person name="He G."/>
            <person name="Yan M."/>
            <person name="Ng V."/>
            <person name="Cullen D."/>
            <person name="Martin F."/>
            <person name="Rosso M.-N."/>
            <person name="Henrissat B."/>
            <person name="Hibbett D."/>
            <person name="Martinez A.T."/>
            <person name="Grigoriev I.V."/>
        </authorList>
    </citation>
    <scope>NUCLEOTIDE SEQUENCE</scope>
    <source>
        <strain evidence="2">CIRM-BRFM 674</strain>
    </source>
</reference>
<gene>
    <name evidence="2" type="ORF">BDN70DRAFT_873975</name>
</gene>
<dbReference type="Proteomes" id="UP000807469">
    <property type="component" value="Unassembled WGS sequence"/>
</dbReference>
<keyword evidence="1" id="KW-0472">Membrane</keyword>
<evidence type="ECO:0000256" key="1">
    <source>
        <dbReference type="SAM" id="Phobius"/>
    </source>
</evidence>
<comment type="caution">
    <text evidence="2">The sequence shown here is derived from an EMBL/GenBank/DDBJ whole genome shotgun (WGS) entry which is preliminary data.</text>
</comment>
<evidence type="ECO:0000313" key="2">
    <source>
        <dbReference type="EMBL" id="KAF9483284.1"/>
    </source>
</evidence>
<dbReference type="EMBL" id="MU155155">
    <property type="protein sequence ID" value="KAF9483284.1"/>
    <property type="molecule type" value="Genomic_DNA"/>
</dbReference>
<keyword evidence="3" id="KW-1185">Reference proteome</keyword>
<sequence>MFFQVTLDLFSRTTSPRYLLIFRTTIEYKLELHERTHIVVSSILGLILLNRLAVKWNRWMINKKNNIGV</sequence>
<dbReference type="OrthoDB" id="39175at2759"/>
<feature type="transmembrane region" description="Helical" evidence="1">
    <location>
        <begin position="36"/>
        <end position="54"/>
    </location>
</feature>
<organism evidence="2 3">
    <name type="scientific">Pholiota conissans</name>
    <dbReference type="NCBI Taxonomy" id="109636"/>
    <lineage>
        <taxon>Eukaryota</taxon>
        <taxon>Fungi</taxon>
        <taxon>Dikarya</taxon>
        <taxon>Basidiomycota</taxon>
        <taxon>Agaricomycotina</taxon>
        <taxon>Agaricomycetes</taxon>
        <taxon>Agaricomycetidae</taxon>
        <taxon>Agaricales</taxon>
        <taxon>Agaricineae</taxon>
        <taxon>Strophariaceae</taxon>
        <taxon>Pholiota</taxon>
    </lineage>
</organism>
<evidence type="ECO:0000313" key="3">
    <source>
        <dbReference type="Proteomes" id="UP000807469"/>
    </source>
</evidence>
<keyword evidence="1" id="KW-0812">Transmembrane</keyword>
<dbReference type="AlphaFoldDB" id="A0A9P5ZB69"/>
<accession>A0A9P5ZB69</accession>
<name>A0A9P5ZB69_9AGAR</name>
<proteinExistence type="predicted"/>
<protein>
    <submittedName>
        <fullName evidence="2">Uncharacterized protein</fullName>
    </submittedName>
</protein>
<keyword evidence="1" id="KW-1133">Transmembrane helix</keyword>